<organism evidence="4 5">
    <name type="scientific">Lithocarpus litseifolius</name>
    <dbReference type="NCBI Taxonomy" id="425828"/>
    <lineage>
        <taxon>Eukaryota</taxon>
        <taxon>Viridiplantae</taxon>
        <taxon>Streptophyta</taxon>
        <taxon>Embryophyta</taxon>
        <taxon>Tracheophyta</taxon>
        <taxon>Spermatophyta</taxon>
        <taxon>Magnoliopsida</taxon>
        <taxon>eudicotyledons</taxon>
        <taxon>Gunneridae</taxon>
        <taxon>Pentapetalae</taxon>
        <taxon>rosids</taxon>
        <taxon>fabids</taxon>
        <taxon>Fagales</taxon>
        <taxon>Fagaceae</taxon>
        <taxon>Lithocarpus</taxon>
    </lineage>
</organism>
<sequence length="335" mass="39193">MKFGCDDSAYEFYKDYAHQIGFSVRKQFIKRGNMGQAIRRTFCYSKEGERGVDKRQEQVYFHRPISRVRCLAQMTCQLQKDDLLSLQVGGQENLGFLDYDNKSHVHRERRKALKKGDTRAVMEYFHNMQLEDPSYFYSVQVDDDGQILNIFWTDARSIVDYGHFGDVLCFDTTYRTNQYDQPFATFIGVNHHKQTIIFGAALLYDETIESFKCCMKFSLVGILCVHGLKVLDQENIKILPTHYIWKRWTQYAKVDSIKNYHGVDIKGDNGCQSHEDITFHDIRGIKTKPTIGRSKSRLKGVLERPRNPKSQRKKAYNYQVAPSTRFHEKQHVHGK</sequence>
<evidence type="ECO:0008006" key="6">
    <source>
        <dbReference type="Google" id="ProtNLM"/>
    </source>
</evidence>
<proteinExistence type="predicted"/>
<gene>
    <name evidence="4" type="ORF">SO802_023423</name>
</gene>
<dbReference type="InterPro" id="IPR004330">
    <property type="entry name" value="FAR1_DNA_bnd_dom"/>
</dbReference>
<feature type="domain" description="MULE transposase" evidence="3">
    <location>
        <begin position="167"/>
        <end position="216"/>
    </location>
</feature>
<protein>
    <recommendedName>
        <fullName evidence="6">Protein FAR1-RELATED SEQUENCE</fullName>
    </recommendedName>
</protein>
<name>A0AAW2CBN4_9ROSI</name>
<dbReference type="Proteomes" id="UP001459277">
    <property type="component" value="Unassembled WGS sequence"/>
</dbReference>
<evidence type="ECO:0000313" key="5">
    <source>
        <dbReference type="Proteomes" id="UP001459277"/>
    </source>
</evidence>
<comment type="caution">
    <text evidence="4">The sequence shown here is derived from an EMBL/GenBank/DDBJ whole genome shotgun (WGS) entry which is preliminary data.</text>
</comment>
<dbReference type="AlphaFoldDB" id="A0AAW2CBN4"/>
<feature type="region of interest" description="Disordered" evidence="1">
    <location>
        <begin position="296"/>
        <end position="316"/>
    </location>
</feature>
<evidence type="ECO:0000256" key="1">
    <source>
        <dbReference type="SAM" id="MobiDB-lite"/>
    </source>
</evidence>
<dbReference type="Pfam" id="PF03101">
    <property type="entry name" value="FAR1"/>
    <property type="match status" value="1"/>
</dbReference>
<evidence type="ECO:0000259" key="2">
    <source>
        <dbReference type="Pfam" id="PF03101"/>
    </source>
</evidence>
<dbReference type="EMBL" id="JAZDWU010000008">
    <property type="protein sequence ID" value="KAK9993720.1"/>
    <property type="molecule type" value="Genomic_DNA"/>
</dbReference>
<keyword evidence="5" id="KW-1185">Reference proteome</keyword>
<dbReference type="PANTHER" id="PTHR47718:SF8">
    <property type="entry name" value="PROTEIN FAR1-RELATED SEQUENCE"/>
    <property type="match status" value="1"/>
</dbReference>
<feature type="domain" description="FAR1" evidence="2">
    <location>
        <begin position="11"/>
        <end position="83"/>
    </location>
</feature>
<evidence type="ECO:0000259" key="3">
    <source>
        <dbReference type="Pfam" id="PF10551"/>
    </source>
</evidence>
<reference evidence="4 5" key="1">
    <citation type="submission" date="2024-01" db="EMBL/GenBank/DDBJ databases">
        <title>A telomere-to-telomere, gap-free genome of sweet tea (Lithocarpus litseifolius).</title>
        <authorList>
            <person name="Zhou J."/>
        </authorList>
    </citation>
    <scope>NUCLEOTIDE SEQUENCE [LARGE SCALE GENOMIC DNA]</scope>
    <source>
        <strain evidence="4">Zhou-2022a</strain>
        <tissue evidence="4">Leaf</tissue>
    </source>
</reference>
<dbReference type="PANTHER" id="PTHR47718">
    <property type="entry name" value="OS01G0519700 PROTEIN"/>
    <property type="match status" value="1"/>
</dbReference>
<evidence type="ECO:0000313" key="4">
    <source>
        <dbReference type="EMBL" id="KAK9993720.1"/>
    </source>
</evidence>
<dbReference type="InterPro" id="IPR018289">
    <property type="entry name" value="MULE_transposase_dom"/>
</dbReference>
<dbReference type="Pfam" id="PF10551">
    <property type="entry name" value="MULE"/>
    <property type="match status" value="1"/>
</dbReference>
<accession>A0AAW2CBN4</accession>